<dbReference type="Gene3D" id="3.40.630.30">
    <property type="match status" value="1"/>
</dbReference>
<evidence type="ECO:0000256" key="3">
    <source>
        <dbReference type="ARBA" id="ARBA00022741"/>
    </source>
</evidence>
<dbReference type="SUPFAM" id="SSF52540">
    <property type="entry name" value="P-loop containing nucleoside triphosphate hydrolases"/>
    <property type="match status" value="1"/>
</dbReference>
<dbReference type="Gene3D" id="3.40.50.300">
    <property type="entry name" value="P-loop containing nucleotide triphosphate hydrolases"/>
    <property type="match status" value="1"/>
</dbReference>
<evidence type="ECO:0000256" key="4">
    <source>
        <dbReference type="ARBA" id="ARBA00022840"/>
    </source>
</evidence>
<evidence type="ECO:0000259" key="6">
    <source>
        <dbReference type="PROSITE" id="PS51186"/>
    </source>
</evidence>
<proteinExistence type="predicted"/>
<gene>
    <name evidence="7" type="ORF">C6Y40_10150</name>
</gene>
<evidence type="ECO:0000313" key="8">
    <source>
        <dbReference type="Proteomes" id="UP000238949"/>
    </source>
</evidence>
<dbReference type="GO" id="GO:1904812">
    <property type="term" value="P:rRNA acetylation involved in maturation of SSU-rRNA"/>
    <property type="evidence" value="ECO:0007669"/>
    <property type="project" value="TreeGrafter"/>
</dbReference>
<dbReference type="InterPro" id="IPR032672">
    <property type="entry name" value="TmcA/NAT10/Kre33"/>
</dbReference>
<feature type="domain" description="N-acetyltransferase" evidence="6">
    <location>
        <begin position="398"/>
        <end position="579"/>
    </location>
</feature>
<dbReference type="InterPro" id="IPR007807">
    <property type="entry name" value="TcmA/NAT10_helicase"/>
</dbReference>
<evidence type="ECO:0000256" key="2">
    <source>
        <dbReference type="ARBA" id="ARBA00022694"/>
    </source>
</evidence>
<dbReference type="RefSeq" id="WP_105934502.1">
    <property type="nucleotide sequence ID" value="NZ_PVNP01000089.1"/>
</dbReference>
<keyword evidence="2" id="KW-0819">tRNA processing</keyword>
<dbReference type="EMBL" id="PVNP01000089">
    <property type="protein sequence ID" value="PRO73756.1"/>
    <property type="molecule type" value="Genomic_DNA"/>
</dbReference>
<dbReference type="InterPro" id="IPR027417">
    <property type="entry name" value="P-loop_NTPase"/>
</dbReference>
<evidence type="ECO:0000256" key="1">
    <source>
        <dbReference type="ARBA" id="ARBA00022679"/>
    </source>
</evidence>
<dbReference type="InterPro" id="IPR016181">
    <property type="entry name" value="Acyl_CoA_acyltransferase"/>
</dbReference>
<dbReference type="GO" id="GO:0008033">
    <property type="term" value="P:tRNA processing"/>
    <property type="evidence" value="ECO:0007669"/>
    <property type="project" value="UniProtKB-KW"/>
</dbReference>
<organism evidence="7 8">
    <name type="scientific">Alteromonas alba</name>
    <dbReference type="NCBI Taxonomy" id="2079529"/>
    <lineage>
        <taxon>Bacteria</taxon>
        <taxon>Pseudomonadati</taxon>
        <taxon>Pseudomonadota</taxon>
        <taxon>Gammaproteobacteria</taxon>
        <taxon>Alteromonadales</taxon>
        <taxon>Alteromonadaceae</taxon>
        <taxon>Alteromonas/Salinimonas group</taxon>
        <taxon>Alteromonas</taxon>
    </lineage>
</organism>
<dbReference type="GO" id="GO:0000049">
    <property type="term" value="F:tRNA binding"/>
    <property type="evidence" value="ECO:0007669"/>
    <property type="project" value="TreeGrafter"/>
</dbReference>
<dbReference type="Pfam" id="PF08351">
    <property type="entry name" value="TmcA_N"/>
    <property type="match status" value="1"/>
</dbReference>
<name>A0A2S9VBE2_9ALTE</name>
<sequence>MPTAKTLTALSNWNTALVQTLNAHRQLLVVSGSAHYCKDVVDQLTQQYRDQETLLLGTFLYPGNNSLNIAAYRHVLGAEYSLAIVDTFDAFRPNAVLAVAGTVTQGGLMVICCPDFNQWPVYREASTGHYLSYGEQLQFSQLRAAILMQFGDTSNVAILRENYAPELPELNSAQPPVAPPSPFKSEEQQRLFNLITGGQPIGSALLTADRGRGKSTLLGIIAGHYMATQAQSVIITSRYAESVNQVFTGVLLTCPQVTQIDRHQVSFNELTCRWLPLDHPLLTNITDSTLLLIDEAASIPVPQLTALCNQAKHLLLSTTVRGYEGSGRGFITRFIPWLKQHRPDIHHYELQTPIRWYEGDPLERFWYRALCMDTTVLANGEVEPEETLCSSTICYEALDKGQFDSSTNRQLLPLLMQAHYQTTADELVRLYDSPANNTLLAIRDNEVIGVLNYQQEGGALLRDVANDIACGARRVNGHLSAQGLSMLLASSAMATATYWRINRIAVLPRFRRKGIATTLINRLLQQAKTAGVDALTTSYGATPSLTAFWNTNDFVPAKPGLKRDASSGEYSLLMFLPLSQLMLDVQALITQRFSQELLLHPAPESFGCQAPFSPFAVNESIRACTLTILEQVINGSRSLQHARGSVAWLLETQSEAITDNESKAVLEDFVANSNKLNTLTERYRLSGKRETERFISSHIGRVLTR</sequence>
<dbReference type="OrthoDB" id="5578851at2"/>
<reference evidence="8" key="1">
    <citation type="journal article" date="2020" name="Int. J. Syst. Evol. Microbiol.">
        <title>Alteromonas alba sp. nov., a marine bacterium isolated from the seawater of the West Pacific Ocean.</title>
        <authorList>
            <person name="Sun C."/>
            <person name="Wu Y.-H."/>
            <person name="Xamxidin M."/>
            <person name="Cheng H."/>
            <person name="Xu X.-W."/>
        </authorList>
    </citation>
    <scope>NUCLEOTIDE SEQUENCE [LARGE SCALE GENOMIC DNA]</scope>
    <source>
        <strain evidence="8">190</strain>
    </source>
</reference>
<dbReference type="InterPro" id="IPR013562">
    <property type="entry name" value="TmcA/NAT10_N"/>
</dbReference>
<keyword evidence="1" id="KW-0808">Transferase</keyword>
<accession>A0A2S9VBE2</accession>
<dbReference type="GO" id="GO:1990883">
    <property type="term" value="F:18S rRNA cytidine N-acetyltransferase activity"/>
    <property type="evidence" value="ECO:0007669"/>
    <property type="project" value="TreeGrafter"/>
</dbReference>
<evidence type="ECO:0000256" key="5">
    <source>
        <dbReference type="ARBA" id="ARBA00023315"/>
    </source>
</evidence>
<keyword evidence="4" id="KW-0067">ATP-binding</keyword>
<dbReference type="InterPro" id="IPR000182">
    <property type="entry name" value="GNAT_dom"/>
</dbReference>
<dbReference type="PROSITE" id="PS51186">
    <property type="entry name" value="GNAT"/>
    <property type="match status" value="1"/>
</dbReference>
<dbReference type="GO" id="GO:0005524">
    <property type="term" value="F:ATP binding"/>
    <property type="evidence" value="ECO:0007669"/>
    <property type="project" value="UniProtKB-KW"/>
</dbReference>
<dbReference type="CDD" id="cd04301">
    <property type="entry name" value="NAT_SF"/>
    <property type="match status" value="1"/>
</dbReference>
<dbReference type="PANTHER" id="PTHR10925">
    <property type="entry name" value="N-ACETYLTRANSFERASE 10"/>
    <property type="match status" value="1"/>
</dbReference>
<keyword evidence="3" id="KW-0547">Nucleotide-binding</keyword>
<dbReference type="Proteomes" id="UP000238949">
    <property type="component" value="Unassembled WGS sequence"/>
</dbReference>
<dbReference type="SUPFAM" id="SSF55729">
    <property type="entry name" value="Acyl-CoA N-acyltransferases (Nat)"/>
    <property type="match status" value="1"/>
</dbReference>
<keyword evidence="5" id="KW-0012">Acyltransferase</keyword>
<dbReference type="Pfam" id="PF00583">
    <property type="entry name" value="Acetyltransf_1"/>
    <property type="match status" value="1"/>
</dbReference>
<evidence type="ECO:0000313" key="7">
    <source>
        <dbReference type="EMBL" id="PRO73756.1"/>
    </source>
</evidence>
<comment type="caution">
    <text evidence="7">The sequence shown here is derived from an EMBL/GenBank/DDBJ whole genome shotgun (WGS) entry which is preliminary data.</text>
</comment>
<protein>
    <recommendedName>
        <fullName evidence="6">N-acetyltransferase domain-containing protein</fullName>
    </recommendedName>
</protein>
<dbReference type="AlphaFoldDB" id="A0A2S9VBE2"/>
<dbReference type="Pfam" id="PF05127">
    <property type="entry name" value="NAT10_TcmA_helicase"/>
    <property type="match status" value="1"/>
</dbReference>
<dbReference type="PANTHER" id="PTHR10925:SF5">
    <property type="entry name" value="RNA CYTIDINE ACETYLTRANSFERASE"/>
    <property type="match status" value="1"/>
</dbReference>
<dbReference type="Gene3D" id="3.40.50.11040">
    <property type="match status" value="1"/>
</dbReference>
<keyword evidence="8" id="KW-1185">Reference proteome</keyword>